<evidence type="ECO:0000313" key="2">
    <source>
        <dbReference type="EMBL" id="WNH53148.1"/>
    </source>
</evidence>
<dbReference type="Proteomes" id="UP001302072">
    <property type="component" value="Chromosome"/>
</dbReference>
<feature type="signal peptide" evidence="1">
    <location>
        <begin position="1"/>
        <end position="25"/>
    </location>
</feature>
<accession>A0ABY9YR16</accession>
<reference evidence="2 3" key="1">
    <citation type="submission" date="2022-12" db="EMBL/GenBank/DDBJ databases">
        <title>Two new species, Stenotrophomonas aracearum and Stenotrophomonas oahuensis, isolated from Anthurium (Araceae family) in Hawaii.</title>
        <authorList>
            <person name="Chunag S.C."/>
            <person name="Dobhal S."/>
            <person name="Alvarez A."/>
            <person name="Arif M."/>
        </authorList>
    </citation>
    <scope>NUCLEOTIDE SEQUENCE [LARGE SCALE GENOMIC DNA]</scope>
    <source>
        <strain evidence="2 3">A5586</strain>
    </source>
</reference>
<protein>
    <recommendedName>
        <fullName evidence="4">Secreted protein</fullName>
    </recommendedName>
</protein>
<organism evidence="2 3">
    <name type="scientific">Stenotrophomonas oahuensis</name>
    <dbReference type="NCBI Taxonomy" id="3003271"/>
    <lineage>
        <taxon>Bacteria</taxon>
        <taxon>Pseudomonadati</taxon>
        <taxon>Pseudomonadota</taxon>
        <taxon>Gammaproteobacteria</taxon>
        <taxon>Lysobacterales</taxon>
        <taxon>Lysobacteraceae</taxon>
        <taxon>Stenotrophomonas</taxon>
    </lineage>
</organism>
<keyword evidence="1" id="KW-0732">Signal</keyword>
<sequence>MAAQVNLITRACGLMLLVASGSALSATMIQDMSARESEQQMALLELKMLVFEATHKKTPGLLDSKDATDLVEIIADHRRLLEEPEYGPEDVSQLMGICSRASEAAIQLLTLDLPQPEIGQERAAAYVERMNQRVIQNRHRHEAKFAVLDSFMLRCTAPIAGVLGRYASDQKPEEVTAQDKLQGKIARKAVMGQLENAIRTLSAIDGDFPLIHAAVLEAFEANSASFASALDLDQRDAILEQIRSAAPRLQQEQRDALERTSAAFVDRRCEGMCRF</sequence>
<evidence type="ECO:0008006" key="4">
    <source>
        <dbReference type="Google" id="ProtNLM"/>
    </source>
</evidence>
<gene>
    <name evidence="2" type="ORF">PDM29_02420</name>
</gene>
<dbReference type="RefSeq" id="WP_311192312.1">
    <property type="nucleotide sequence ID" value="NZ_CP115541.1"/>
</dbReference>
<evidence type="ECO:0000256" key="1">
    <source>
        <dbReference type="SAM" id="SignalP"/>
    </source>
</evidence>
<keyword evidence="3" id="KW-1185">Reference proteome</keyword>
<feature type="chain" id="PRO_5046723594" description="Secreted protein" evidence="1">
    <location>
        <begin position="26"/>
        <end position="275"/>
    </location>
</feature>
<proteinExistence type="predicted"/>
<dbReference type="EMBL" id="CP115541">
    <property type="protein sequence ID" value="WNH53148.1"/>
    <property type="molecule type" value="Genomic_DNA"/>
</dbReference>
<evidence type="ECO:0000313" key="3">
    <source>
        <dbReference type="Proteomes" id="UP001302072"/>
    </source>
</evidence>
<name>A0ABY9YR16_9GAMM</name>